<evidence type="ECO:0000259" key="1">
    <source>
        <dbReference type="PROSITE" id="PS51186"/>
    </source>
</evidence>
<dbReference type="AlphaFoldDB" id="A0A4Q0YTE6"/>
<dbReference type="SUPFAM" id="SSF55729">
    <property type="entry name" value="Acyl-CoA N-acyltransferases (Nat)"/>
    <property type="match status" value="1"/>
</dbReference>
<dbReference type="GO" id="GO:0016747">
    <property type="term" value="F:acyltransferase activity, transferring groups other than amino-acyl groups"/>
    <property type="evidence" value="ECO:0007669"/>
    <property type="project" value="InterPro"/>
</dbReference>
<dbReference type="OrthoDB" id="506810at2"/>
<dbReference type="PROSITE" id="PS51186">
    <property type="entry name" value="GNAT"/>
    <property type="match status" value="1"/>
</dbReference>
<comment type="caution">
    <text evidence="2">The sequence shown here is derived from an EMBL/GenBank/DDBJ whole genome shotgun (WGS) entry which is preliminary data.</text>
</comment>
<accession>A0A4Q0YTE6</accession>
<name>A0A4Q0YTE6_9GAMM</name>
<dbReference type="EMBL" id="PEIB01000002">
    <property type="protein sequence ID" value="RXJ74542.1"/>
    <property type="molecule type" value="Genomic_DNA"/>
</dbReference>
<dbReference type="Proteomes" id="UP000290287">
    <property type="component" value="Unassembled WGS sequence"/>
</dbReference>
<reference evidence="2 3" key="1">
    <citation type="submission" date="2017-10" db="EMBL/GenBank/DDBJ databases">
        <title>Nyctiphanis sp. nov., isolated from the stomach of the euphausiid Nyctiphanes simplex (Hansen, 1911) in the Gulf of California.</title>
        <authorList>
            <person name="Gomez-Gil B."/>
            <person name="Aguilar-Mendez M."/>
            <person name="Lopez-Cortes A."/>
            <person name="Gomez-Gutierrez J."/>
            <person name="Roque A."/>
            <person name="Lang E."/>
            <person name="Gonzalez-Castillo A."/>
        </authorList>
    </citation>
    <scope>NUCLEOTIDE SEQUENCE [LARGE SCALE GENOMIC DNA]</scope>
    <source>
        <strain evidence="2 3">CAIM 600</strain>
    </source>
</reference>
<gene>
    <name evidence="2" type="ORF">CS022_02920</name>
</gene>
<feature type="domain" description="N-acetyltransferase" evidence="1">
    <location>
        <begin position="1"/>
        <end position="180"/>
    </location>
</feature>
<protein>
    <recommendedName>
        <fullName evidence="1">N-acetyltransferase domain-containing protein</fullName>
    </recommendedName>
</protein>
<organism evidence="2 3">
    <name type="scientific">Veronia nyctiphanis</name>
    <dbReference type="NCBI Taxonomy" id="1278244"/>
    <lineage>
        <taxon>Bacteria</taxon>
        <taxon>Pseudomonadati</taxon>
        <taxon>Pseudomonadota</taxon>
        <taxon>Gammaproteobacteria</taxon>
        <taxon>Vibrionales</taxon>
        <taxon>Vibrionaceae</taxon>
        <taxon>Veronia</taxon>
    </lineage>
</organism>
<sequence length="254" mass="29511">MRFKTLKSIEQGQYSKLLRQFETQFIYPLGDETFNICHGLSSGQYYDFFNSLGQAEFFVLEEKDAILGMGCAVLREVSHGGKCQRFWYLCDFKLHRSARGKGFFVRLLVKKLLSYYLKSNKILAVNMSPPDNNWLTKKIESAFFFLRINTRAIYFYEWSVDEYHRVWLSNQALLSRYALYTNVGSKDIVINGEIRPIYHLVDKNHASINLLNHRPVKLDALSSNPKAMVMLSTSDESVRIELKSNRVSSNYTAH</sequence>
<dbReference type="RefSeq" id="WP_129121011.1">
    <property type="nucleotide sequence ID" value="NZ_PEIB01000002.1"/>
</dbReference>
<evidence type="ECO:0000313" key="2">
    <source>
        <dbReference type="EMBL" id="RXJ74542.1"/>
    </source>
</evidence>
<dbReference type="InterPro" id="IPR000182">
    <property type="entry name" value="GNAT_dom"/>
</dbReference>
<evidence type="ECO:0000313" key="3">
    <source>
        <dbReference type="Proteomes" id="UP000290287"/>
    </source>
</evidence>
<dbReference type="InterPro" id="IPR016181">
    <property type="entry name" value="Acyl_CoA_acyltransferase"/>
</dbReference>
<keyword evidence="3" id="KW-1185">Reference proteome</keyword>
<proteinExistence type="predicted"/>